<dbReference type="KEGG" id="vg:65107754"/>
<organism evidence="1 2">
    <name type="scientific">Synechococcus phage S-H35</name>
    <dbReference type="NCBI Taxonomy" id="1983572"/>
    <lineage>
        <taxon>Viruses</taxon>
        <taxon>Duplodnaviria</taxon>
        <taxon>Heunggongvirae</taxon>
        <taxon>Uroviricota</taxon>
        <taxon>Caudoviricetes</taxon>
        <taxon>Pantevenvirales</taxon>
        <taxon>Kyanoviridae</taxon>
        <taxon>Shandvirus</taxon>
        <taxon>Shandvirus sh35</taxon>
    </lineage>
</organism>
<protein>
    <submittedName>
        <fullName evidence="1">Uncharacterized protein</fullName>
    </submittedName>
</protein>
<evidence type="ECO:0000313" key="1">
    <source>
        <dbReference type="EMBL" id="ARW56896.1"/>
    </source>
</evidence>
<dbReference type="GeneID" id="65107754"/>
<evidence type="ECO:0000313" key="2">
    <source>
        <dbReference type="Proteomes" id="UP000225351"/>
    </source>
</evidence>
<dbReference type="Proteomes" id="UP000225351">
    <property type="component" value="Segment"/>
</dbReference>
<name>A0A1Z1LW67_9CAUD</name>
<dbReference type="RefSeq" id="YP_010090282.1">
    <property type="nucleotide sequence ID" value="NC_055719.1"/>
</dbReference>
<dbReference type="EMBL" id="KY945241">
    <property type="protein sequence ID" value="ARW56896.1"/>
    <property type="molecule type" value="Genomic_RNA"/>
</dbReference>
<keyword evidence="2" id="KW-1185">Reference proteome</keyword>
<proteinExistence type="predicted"/>
<reference evidence="1 2" key="1">
    <citation type="submission" date="2017-04" db="EMBL/GenBank/DDBJ databases">
        <title>Isolation and Genetic Analysis of a Novel Cyanophage S-H35 from the Bohai Sea.</title>
        <authorList>
            <person name="Xu X."/>
        </authorList>
    </citation>
    <scope>NUCLEOTIDE SEQUENCE [LARGE SCALE GENOMIC DNA]</scope>
</reference>
<sequence length="54" mass="5854">MRFALAGLVLVIGGMIGVSAIDSVNKMQDSKMQRFCKSIPVGASYDDVCAKFRK</sequence>
<accession>A0A1Z1LW67</accession>